<keyword evidence="4" id="KW-1185">Reference proteome</keyword>
<evidence type="ECO:0000313" key="4">
    <source>
        <dbReference type="Proteomes" id="UP000182085"/>
    </source>
</evidence>
<gene>
    <name evidence="2" type="ORF">SAMN04490209_5776</name>
    <name evidence="3" type="ORF">SAMN04490209_6075</name>
</gene>
<proteinExistence type="predicted"/>
<dbReference type="Proteomes" id="UP000182085">
    <property type="component" value="Chromosome I"/>
</dbReference>
<dbReference type="AlphaFoldDB" id="A0AAE8HIS6"/>
<organism evidence="3 4">
    <name type="scientific">Pseudomonas rhodesiae</name>
    <dbReference type="NCBI Taxonomy" id="76760"/>
    <lineage>
        <taxon>Bacteria</taxon>
        <taxon>Pseudomonadati</taxon>
        <taxon>Pseudomonadota</taxon>
        <taxon>Gammaproteobacteria</taxon>
        <taxon>Pseudomonadales</taxon>
        <taxon>Pseudomonadaceae</taxon>
        <taxon>Pseudomonas</taxon>
    </lineage>
</organism>
<sequence>MAKHLTETDIEKILHTLDGWQGRLTWEALCDSLLPLIGTRPTRQTLSAYVQIQEAFQHKKGRSNVMNDKAKVPPSLTVAAQRIKRLGEENARLRHENEGLLEQFVIWQYNAYCHGLTKLQLAAPLPKARRGSSKG</sequence>
<dbReference type="EMBL" id="LT629801">
    <property type="protein sequence ID" value="SDV16949.1"/>
    <property type="molecule type" value="Genomic_DNA"/>
</dbReference>
<reference evidence="3 4" key="1">
    <citation type="submission" date="2016-10" db="EMBL/GenBank/DDBJ databases">
        <authorList>
            <person name="Varghese N."/>
            <person name="Submissions S."/>
        </authorList>
    </citation>
    <scope>NUCLEOTIDE SEQUENCE [LARGE SCALE GENOMIC DNA]</scope>
    <source>
        <strain evidence="3 4">BS2777</strain>
    </source>
</reference>
<dbReference type="RefSeq" id="WP_083377946.1">
    <property type="nucleotide sequence ID" value="NZ_BAAAEG010000001.1"/>
</dbReference>
<keyword evidence="1" id="KW-0175">Coiled coil</keyword>
<protein>
    <submittedName>
        <fullName evidence="3">Uncharacterized protein</fullName>
    </submittedName>
</protein>
<name>A0AAE8HIS6_9PSED</name>
<feature type="coiled-coil region" evidence="1">
    <location>
        <begin position="76"/>
        <end position="103"/>
    </location>
</feature>
<evidence type="ECO:0000313" key="3">
    <source>
        <dbReference type="EMBL" id="SDV17465.1"/>
    </source>
</evidence>
<accession>A0AAE8HIS6</accession>
<dbReference type="EMBL" id="LT629801">
    <property type="protein sequence ID" value="SDV17465.1"/>
    <property type="molecule type" value="Genomic_DNA"/>
</dbReference>
<evidence type="ECO:0000256" key="1">
    <source>
        <dbReference type="SAM" id="Coils"/>
    </source>
</evidence>
<evidence type="ECO:0000313" key="2">
    <source>
        <dbReference type="EMBL" id="SDV16949.1"/>
    </source>
</evidence>